<dbReference type="Gene3D" id="3.40.630.10">
    <property type="entry name" value="Zn peptidases"/>
    <property type="match status" value="1"/>
</dbReference>
<evidence type="ECO:0000256" key="8">
    <source>
        <dbReference type="ARBA" id="ARBA00022833"/>
    </source>
</evidence>
<dbReference type="OrthoDB" id="2214at2759"/>
<dbReference type="InterPro" id="IPR007484">
    <property type="entry name" value="Peptidase_M28"/>
</dbReference>
<evidence type="ECO:0000256" key="4">
    <source>
        <dbReference type="ARBA" id="ARBA00022670"/>
    </source>
</evidence>
<keyword evidence="14" id="KW-1185">Reference proteome</keyword>
<sequence>MKISVIALALSAQLAFALTIPKPNVEIETPTRTARTLFTIEFAPGETRDVTETEKWELMKAGTHFMDITNYGDLHEASQNIAIKAAIAFPTKLAAQPSVTPLLAKLDKSNIESNLETYAAFHNRYYRSSYGKQAADWLFSKVQEVITASGSSLASARQFSHSWSQSSVIATIPGQSNSTIVIGAHLDSINGANPSSGRAPGADDDGSGTMTILEAMRVLLTDPWTLSGQAPNTIEFHWYSAEEGGLLGSQAIFTDYKNKGRVVKAMLQQDMTGYVKSGTKESVGVITDYVDTGLTEFIKIVIDEYCDIPYVETKCGYACSDHASASKAGYPSSFVIEASMENISGSIHTDRDTISTVNFDHMIQHAKMTTGFGYELAWTTEL</sequence>
<organism evidence="13 14">
    <name type="scientific">Lojkania enalia</name>
    <dbReference type="NCBI Taxonomy" id="147567"/>
    <lineage>
        <taxon>Eukaryota</taxon>
        <taxon>Fungi</taxon>
        <taxon>Dikarya</taxon>
        <taxon>Ascomycota</taxon>
        <taxon>Pezizomycotina</taxon>
        <taxon>Dothideomycetes</taxon>
        <taxon>Pleosporomycetidae</taxon>
        <taxon>Pleosporales</taxon>
        <taxon>Pleosporales incertae sedis</taxon>
        <taxon>Lojkania</taxon>
    </lineage>
</organism>
<dbReference type="Proteomes" id="UP000800093">
    <property type="component" value="Unassembled WGS sequence"/>
</dbReference>
<keyword evidence="6 11" id="KW-0732">Signal</keyword>
<evidence type="ECO:0000313" key="13">
    <source>
        <dbReference type="EMBL" id="KAF2259425.1"/>
    </source>
</evidence>
<dbReference type="EC" id="3.4.-.-" evidence="11"/>
<feature type="domain" description="Peptidase M28" evidence="12">
    <location>
        <begin position="168"/>
        <end position="368"/>
    </location>
</feature>
<comment type="similarity">
    <text evidence="10">Belongs to the peptidase M28 family. M28E subfamily.</text>
</comment>
<feature type="chain" id="PRO_5040536031" description="Peptide hydrolase" evidence="11">
    <location>
        <begin position="18"/>
        <end position="382"/>
    </location>
</feature>
<evidence type="ECO:0000256" key="11">
    <source>
        <dbReference type="RuleBase" id="RU361240"/>
    </source>
</evidence>
<keyword evidence="3" id="KW-0031">Aminopeptidase</keyword>
<evidence type="ECO:0000256" key="5">
    <source>
        <dbReference type="ARBA" id="ARBA00022723"/>
    </source>
</evidence>
<evidence type="ECO:0000256" key="3">
    <source>
        <dbReference type="ARBA" id="ARBA00022438"/>
    </source>
</evidence>
<dbReference type="GO" id="GO:0046872">
    <property type="term" value="F:metal ion binding"/>
    <property type="evidence" value="ECO:0007669"/>
    <property type="project" value="UniProtKB-KW"/>
</dbReference>
<evidence type="ECO:0000256" key="1">
    <source>
        <dbReference type="ARBA" id="ARBA00001947"/>
    </source>
</evidence>
<comment type="cofactor">
    <cofactor evidence="1">
        <name>Zn(2+)</name>
        <dbReference type="ChEBI" id="CHEBI:29105"/>
    </cofactor>
</comment>
<dbReference type="PANTHER" id="PTHR12147:SF56">
    <property type="entry name" value="AMINOPEPTIDASE YDR415C-RELATED"/>
    <property type="match status" value="1"/>
</dbReference>
<evidence type="ECO:0000256" key="6">
    <source>
        <dbReference type="ARBA" id="ARBA00022729"/>
    </source>
</evidence>
<dbReference type="GO" id="GO:0006508">
    <property type="term" value="P:proteolysis"/>
    <property type="evidence" value="ECO:0007669"/>
    <property type="project" value="UniProtKB-KW"/>
</dbReference>
<reference evidence="14" key="1">
    <citation type="journal article" date="2020" name="Stud. Mycol.">
        <title>101 Dothideomycetes genomes: A test case for predicting lifestyles and emergence of pathogens.</title>
        <authorList>
            <person name="Haridas S."/>
            <person name="Albert R."/>
            <person name="Binder M."/>
            <person name="Bloem J."/>
            <person name="LaButti K."/>
            <person name="Salamov A."/>
            <person name="Andreopoulos B."/>
            <person name="Baker S."/>
            <person name="Barry K."/>
            <person name="Bills G."/>
            <person name="Bluhm B."/>
            <person name="Cannon C."/>
            <person name="Castanera R."/>
            <person name="Culley D."/>
            <person name="Daum C."/>
            <person name="Ezra D."/>
            <person name="Gonzalez J."/>
            <person name="Henrissat B."/>
            <person name="Kuo A."/>
            <person name="Liang C."/>
            <person name="Lipzen A."/>
            <person name="Lutzoni F."/>
            <person name="Magnuson J."/>
            <person name="Mondo S."/>
            <person name="Nolan M."/>
            <person name="Ohm R."/>
            <person name="Pangilinan J."/>
            <person name="Park H.-J."/>
            <person name="Ramirez L."/>
            <person name="Alfaro M."/>
            <person name="Sun H."/>
            <person name="Tritt A."/>
            <person name="Yoshinaga Y."/>
            <person name="Zwiers L.-H."/>
            <person name="Turgeon B."/>
            <person name="Goodwin S."/>
            <person name="Spatafora J."/>
            <person name="Crous P."/>
            <person name="Grigoriev I."/>
        </authorList>
    </citation>
    <scope>NUCLEOTIDE SEQUENCE [LARGE SCALE GENOMIC DNA]</scope>
    <source>
        <strain evidence="14">CBS 304.66</strain>
    </source>
</reference>
<evidence type="ECO:0000259" key="12">
    <source>
        <dbReference type="Pfam" id="PF04389"/>
    </source>
</evidence>
<dbReference type="SUPFAM" id="SSF53187">
    <property type="entry name" value="Zn-dependent exopeptidases"/>
    <property type="match status" value="1"/>
</dbReference>
<dbReference type="CDD" id="cd03879">
    <property type="entry name" value="M28_AAP"/>
    <property type="match status" value="1"/>
</dbReference>
<keyword evidence="7 11" id="KW-0378">Hydrolase</keyword>
<feature type="signal peptide" evidence="11">
    <location>
        <begin position="1"/>
        <end position="17"/>
    </location>
</feature>
<protein>
    <recommendedName>
        <fullName evidence="11">Peptide hydrolase</fullName>
        <ecNumber evidence="11">3.4.-.-</ecNumber>
    </recommendedName>
</protein>
<gene>
    <name evidence="13" type="ORF">CC78DRAFT_592301</name>
</gene>
<dbReference type="FunFam" id="3.40.630.10:FF:000042">
    <property type="entry name" value="Peptide hydrolase"/>
    <property type="match status" value="1"/>
</dbReference>
<proteinExistence type="inferred from homology"/>
<keyword evidence="4 11" id="KW-0645">Protease</keyword>
<evidence type="ECO:0000256" key="10">
    <source>
        <dbReference type="ARBA" id="ARBA00043962"/>
    </source>
</evidence>
<comment type="subunit">
    <text evidence="2">Monomer.</text>
</comment>
<keyword evidence="5 11" id="KW-0479">Metal-binding</keyword>
<evidence type="ECO:0000256" key="9">
    <source>
        <dbReference type="ARBA" id="ARBA00023157"/>
    </source>
</evidence>
<dbReference type="AlphaFoldDB" id="A0A9P4MVU5"/>
<keyword evidence="8 11" id="KW-0862">Zinc</keyword>
<evidence type="ECO:0000256" key="7">
    <source>
        <dbReference type="ARBA" id="ARBA00022801"/>
    </source>
</evidence>
<comment type="caution">
    <text evidence="13">The sequence shown here is derived from an EMBL/GenBank/DDBJ whole genome shotgun (WGS) entry which is preliminary data.</text>
</comment>
<dbReference type="PANTHER" id="PTHR12147">
    <property type="entry name" value="METALLOPEPTIDASE M28 FAMILY MEMBER"/>
    <property type="match status" value="1"/>
</dbReference>
<dbReference type="GO" id="GO:0008235">
    <property type="term" value="F:metalloexopeptidase activity"/>
    <property type="evidence" value="ECO:0007669"/>
    <property type="project" value="InterPro"/>
</dbReference>
<evidence type="ECO:0000313" key="14">
    <source>
        <dbReference type="Proteomes" id="UP000800093"/>
    </source>
</evidence>
<keyword evidence="9" id="KW-1015">Disulfide bond</keyword>
<evidence type="ECO:0000256" key="2">
    <source>
        <dbReference type="ARBA" id="ARBA00011245"/>
    </source>
</evidence>
<dbReference type="InterPro" id="IPR045175">
    <property type="entry name" value="M28_fam"/>
</dbReference>
<dbReference type="GO" id="GO:0004177">
    <property type="term" value="F:aminopeptidase activity"/>
    <property type="evidence" value="ECO:0007669"/>
    <property type="project" value="UniProtKB-KW"/>
</dbReference>
<dbReference type="Pfam" id="PF04389">
    <property type="entry name" value="Peptidase_M28"/>
    <property type="match status" value="1"/>
</dbReference>
<dbReference type="EMBL" id="ML986710">
    <property type="protein sequence ID" value="KAF2259425.1"/>
    <property type="molecule type" value="Genomic_DNA"/>
</dbReference>
<accession>A0A9P4MVU5</accession>
<name>A0A9P4MVU5_9PLEO</name>